<dbReference type="Pfam" id="PF13556">
    <property type="entry name" value="HTH_30"/>
    <property type="match status" value="1"/>
</dbReference>
<comment type="similarity">
    <text evidence="1">Belongs to the CdaR family.</text>
</comment>
<evidence type="ECO:0000259" key="4">
    <source>
        <dbReference type="Pfam" id="PF17853"/>
    </source>
</evidence>
<dbReference type="InterPro" id="IPR025736">
    <property type="entry name" value="PucR_C-HTH_dom"/>
</dbReference>
<proteinExistence type="inferred from homology"/>
<gene>
    <name evidence="5" type="ORF">G4Z05_04425</name>
</gene>
<evidence type="ECO:0000256" key="1">
    <source>
        <dbReference type="ARBA" id="ARBA00006754"/>
    </source>
</evidence>
<evidence type="ECO:0000259" key="2">
    <source>
        <dbReference type="Pfam" id="PF07905"/>
    </source>
</evidence>
<feature type="domain" description="Purine catabolism PurC-like" evidence="2">
    <location>
        <begin position="7"/>
        <end position="125"/>
    </location>
</feature>
<dbReference type="PANTHER" id="PTHR33744">
    <property type="entry name" value="CARBOHYDRATE DIACID REGULATOR"/>
    <property type="match status" value="1"/>
</dbReference>
<comment type="caution">
    <text evidence="5">The sequence shown here is derived from an EMBL/GenBank/DDBJ whole genome shotgun (WGS) entry which is preliminary data.</text>
</comment>
<dbReference type="Pfam" id="PF07905">
    <property type="entry name" value="PucR"/>
    <property type="match status" value="1"/>
</dbReference>
<feature type="domain" description="CdaR GGDEF-like" evidence="4">
    <location>
        <begin position="309"/>
        <end position="442"/>
    </location>
</feature>
<dbReference type="Proteomes" id="UP000481621">
    <property type="component" value="Unassembled WGS sequence"/>
</dbReference>
<dbReference type="InterPro" id="IPR041522">
    <property type="entry name" value="CdaR_GGDEF"/>
</dbReference>
<dbReference type="InterPro" id="IPR051448">
    <property type="entry name" value="CdaR-like_regulators"/>
</dbReference>
<dbReference type="PANTHER" id="PTHR33744:SF1">
    <property type="entry name" value="DNA-BINDING TRANSCRIPTIONAL ACTIVATOR ADER"/>
    <property type="match status" value="1"/>
</dbReference>
<reference evidence="5" key="1">
    <citation type="submission" date="2020-02" db="EMBL/GenBank/DDBJ databases">
        <title>Bacillus sedimentmangrovi sp. nov., isolated from sediment of the mangrove ecosystem.</title>
        <authorList>
            <person name="Liu G."/>
        </authorList>
    </citation>
    <scope>NUCLEOTIDE SEQUENCE [LARGE SCALE GENOMIC DNA]</scope>
    <source>
        <strain evidence="5">SgZ-7</strain>
    </source>
</reference>
<sequence>MLTVQKVLELDIIKGAKVRTAKHKVDKQPVEWVSVMDIPVENYIRKNELVLNTGAGAGNNMKVFHQFVESVFDSGASALAIATGKYIVKIPESVLEFAEEKEFPIIELPWELRFAEIVHSIMNEIHKTEDQELKVAENIQHTLLNMILGNHSLSKMANLLGEKLGFPLIIADKNGNIKGKSSNARGMVEQWNHYLASNPIGTFTLFRDRSNPIQNSYENMQVLNDHFLLFPIQTANRVQGYLIIGWKDELPIESPLSQQSLRILEHASTVLAMWFNREHAIEETKLKLRGDFVWNLANENDINWDQKISLARSHGYTLELPYVCLIGTPENLWEQYQKGRTALSFVEWKDSIFHYIQDEITQVAASIKRKTMITSHSNNIIVFLESSAALINEMVYNFHALLTKRLNKTVPGLLLSWGIGRCHEGETRFADSYKDAQTALEIGRIKEGAGCCVSFDETRMERALSRFAKDKEMREIVNQTIKALVEYDKQKNANLIETIMVYNKNQGKTSQTARDLHLHRHTLLYRLRKIEALTKLSLFNPEDRFLLELSIKLWQYGETE</sequence>
<dbReference type="InterPro" id="IPR012914">
    <property type="entry name" value="PucR_dom"/>
</dbReference>
<evidence type="ECO:0000313" key="6">
    <source>
        <dbReference type="Proteomes" id="UP000481621"/>
    </source>
</evidence>
<dbReference type="InterPro" id="IPR042070">
    <property type="entry name" value="PucR_C-HTH_sf"/>
</dbReference>
<evidence type="ECO:0000259" key="3">
    <source>
        <dbReference type="Pfam" id="PF13556"/>
    </source>
</evidence>
<keyword evidence="6" id="KW-1185">Reference proteome</keyword>
<accession>A0A6B3TMH1</accession>
<evidence type="ECO:0000313" key="5">
    <source>
        <dbReference type="EMBL" id="NEX78135.1"/>
    </source>
</evidence>
<dbReference type="AlphaFoldDB" id="A0A6B3TMH1"/>
<dbReference type="Pfam" id="PF17853">
    <property type="entry name" value="GGDEF_2"/>
    <property type="match status" value="1"/>
</dbReference>
<dbReference type="EMBL" id="JAAIUV010000004">
    <property type="protein sequence ID" value="NEX78135.1"/>
    <property type="molecule type" value="Genomic_DNA"/>
</dbReference>
<organism evidence="5 6">
    <name type="scientific">Neobacillus thermocopriae</name>
    <dbReference type="NCBI Taxonomy" id="1215031"/>
    <lineage>
        <taxon>Bacteria</taxon>
        <taxon>Bacillati</taxon>
        <taxon>Bacillota</taxon>
        <taxon>Bacilli</taxon>
        <taxon>Bacillales</taxon>
        <taxon>Bacillaceae</taxon>
        <taxon>Neobacillus</taxon>
    </lineage>
</organism>
<feature type="domain" description="PucR C-terminal helix-turn-helix" evidence="3">
    <location>
        <begin position="495"/>
        <end position="552"/>
    </location>
</feature>
<dbReference type="Gene3D" id="1.10.10.2840">
    <property type="entry name" value="PucR C-terminal helix-turn-helix domain"/>
    <property type="match status" value="1"/>
</dbReference>
<dbReference type="RefSeq" id="WP_163250643.1">
    <property type="nucleotide sequence ID" value="NZ_JAAIUV010000004.1"/>
</dbReference>
<protein>
    <submittedName>
        <fullName evidence="5">PucR family transcriptional regulator</fullName>
    </submittedName>
</protein>
<name>A0A6B3TMH1_9BACI</name>